<gene>
    <name evidence="2" type="ORF">ESO86_13180</name>
</gene>
<feature type="domain" description="Beta-galactosidase C-terminal" evidence="1">
    <location>
        <begin position="50"/>
        <end position="104"/>
    </location>
</feature>
<dbReference type="Pfam" id="PF08533">
    <property type="entry name" value="Glyco_hydro_42C"/>
    <property type="match status" value="1"/>
</dbReference>
<dbReference type="AlphaFoldDB" id="A0A4Q2JIE7"/>
<evidence type="ECO:0000259" key="1">
    <source>
        <dbReference type="Pfam" id="PF08533"/>
    </source>
</evidence>
<organism evidence="2 3">
    <name type="scientific">Agromyces binzhouensis</name>
    <dbReference type="NCBI Taxonomy" id="1817495"/>
    <lineage>
        <taxon>Bacteria</taxon>
        <taxon>Bacillati</taxon>
        <taxon>Actinomycetota</taxon>
        <taxon>Actinomycetes</taxon>
        <taxon>Micrococcales</taxon>
        <taxon>Microbacteriaceae</taxon>
        <taxon>Agromyces</taxon>
    </lineage>
</organism>
<evidence type="ECO:0000313" key="2">
    <source>
        <dbReference type="EMBL" id="RXZ45807.1"/>
    </source>
</evidence>
<dbReference type="Gene3D" id="2.60.40.1180">
    <property type="entry name" value="Golgi alpha-mannosidase II"/>
    <property type="match status" value="1"/>
</dbReference>
<sequence>PAVTRRAGADGAGDAWYLATMLGRDDLRSLVGRALEGAGVAAVPGASAEVEVTRRSADGRAYLFVVNHGADDADVAVRGTELVTGSVVDGRLVVPGGTVRVIREEGAA</sequence>
<dbReference type="GO" id="GO:0006012">
    <property type="term" value="P:galactose metabolic process"/>
    <property type="evidence" value="ECO:0007669"/>
    <property type="project" value="InterPro"/>
</dbReference>
<name>A0A4Q2JIE7_9MICO</name>
<protein>
    <submittedName>
        <fullName evidence="2">Beta-galactosidase</fullName>
    </submittedName>
</protein>
<dbReference type="RefSeq" id="WP_207207130.1">
    <property type="nucleotide sequence ID" value="NZ_SDPL01000312.1"/>
</dbReference>
<accession>A0A4Q2JIE7</accession>
<dbReference type="EMBL" id="SDPL01000312">
    <property type="protein sequence ID" value="RXZ45807.1"/>
    <property type="molecule type" value="Genomic_DNA"/>
</dbReference>
<proteinExistence type="predicted"/>
<feature type="non-terminal residue" evidence="2">
    <location>
        <position position="1"/>
    </location>
</feature>
<comment type="caution">
    <text evidence="2">The sequence shown here is derived from an EMBL/GenBank/DDBJ whole genome shotgun (WGS) entry which is preliminary data.</text>
</comment>
<dbReference type="InterPro" id="IPR013739">
    <property type="entry name" value="Beta_galactosidase_C"/>
</dbReference>
<evidence type="ECO:0000313" key="3">
    <source>
        <dbReference type="Proteomes" id="UP000292881"/>
    </source>
</evidence>
<dbReference type="Proteomes" id="UP000292881">
    <property type="component" value="Unassembled WGS sequence"/>
</dbReference>
<dbReference type="InterPro" id="IPR013780">
    <property type="entry name" value="Glyco_hydro_b"/>
</dbReference>
<dbReference type="GO" id="GO:0004565">
    <property type="term" value="F:beta-galactosidase activity"/>
    <property type="evidence" value="ECO:0007669"/>
    <property type="project" value="InterPro"/>
</dbReference>
<keyword evidence="3" id="KW-1185">Reference proteome</keyword>
<reference evidence="2 3" key="1">
    <citation type="submission" date="2019-01" db="EMBL/GenBank/DDBJ databases">
        <authorList>
            <person name="Li J."/>
        </authorList>
    </citation>
    <scope>NUCLEOTIDE SEQUENCE [LARGE SCALE GENOMIC DNA]</scope>
    <source>
        <strain evidence="2 3">CGMCC 4.7180</strain>
    </source>
</reference>